<dbReference type="OrthoDB" id="10266364at2759"/>
<evidence type="ECO:0000313" key="4">
    <source>
        <dbReference type="EMBL" id="KAJ8030719.1"/>
    </source>
</evidence>
<accession>A0A9Q1H256</accession>
<dbReference type="PANTHER" id="PTHR43780">
    <property type="entry name" value="1-AMINOCYCLOPROPANE-1-CARBOXYLATE DEAMINASE-RELATED"/>
    <property type="match status" value="1"/>
</dbReference>
<sequence length="218" mass="23927">MTGSAISGHKVKKLEFHFSEALKNGYKTVIGCGESSSNYCRSIAVTGKELGFHVHLVQCSNLVNFLTNRGIDGQPAYVLPAGFPGDPGIYAYIDTFHELFLQGVTKEFTDLVVSCDSGITTSAFIIGNYLTGGNLRVHALSTRESKMQCQMIIVDILEKCGFLQQVGDGIDIGDLVSIVESSREPKHGEVCDEHLGRTTVYKKNVCVCVCFFFERRNL</sequence>
<evidence type="ECO:0000256" key="3">
    <source>
        <dbReference type="ARBA" id="ARBA00022898"/>
    </source>
</evidence>
<dbReference type="InterPro" id="IPR027278">
    <property type="entry name" value="ACCD_DCysDesulf"/>
</dbReference>
<evidence type="ECO:0000313" key="5">
    <source>
        <dbReference type="Proteomes" id="UP001152320"/>
    </source>
</evidence>
<name>A0A9Q1H256_HOLLE</name>
<dbReference type="AlphaFoldDB" id="A0A9Q1H256"/>
<proteinExistence type="inferred from homology"/>
<dbReference type="PANTHER" id="PTHR43780:SF2">
    <property type="entry name" value="1-AMINOCYCLOPROPANE-1-CARBOXYLATE DEAMINASE-RELATED"/>
    <property type="match status" value="1"/>
</dbReference>
<dbReference type="Proteomes" id="UP001152320">
    <property type="component" value="Chromosome 13"/>
</dbReference>
<reference evidence="4" key="1">
    <citation type="submission" date="2021-10" db="EMBL/GenBank/DDBJ databases">
        <title>Tropical sea cucumber genome reveals ecological adaptation and Cuvierian tubules defense mechanism.</title>
        <authorList>
            <person name="Chen T."/>
        </authorList>
    </citation>
    <scope>NUCLEOTIDE SEQUENCE</scope>
    <source>
        <strain evidence="4">Nanhai2018</strain>
        <tissue evidence="4">Muscle</tissue>
    </source>
</reference>
<dbReference type="EMBL" id="JAIZAY010000013">
    <property type="protein sequence ID" value="KAJ8030719.1"/>
    <property type="molecule type" value="Genomic_DNA"/>
</dbReference>
<comment type="similarity">
    <text evidence="2">Belongs to the ACC deaminase/D-cysteine desulfhydrase family.</text>
</comment>
<organism evidence="4 5">
    <name type="scientific">Holothuria leucospilota</name>
    <name type="common">Black long sea cucumber</name>
    <name type="synonym">Mertensiothuria leucospilota</name>
    <dbReference type="NCBI Taxonomy" id="206669"/>
    <lineage>
        <taxon>Eukaryota</taxon>
        <taxon>Metazoa</taxon>
        <taxon>Echinodermata</taxon>
        <taxon>Eleutherozoa</taxon>
        <taxon>Echinozoa</taxon>
        <taxon>Holothuroidea</taxon>
        <taxon>Aspidochirotacea</taxon>
        <taxon>Aspidochirotida</taxon>
        <taxon>Holothuriidae</taxon>
        <taxon>Holothuria</taxon>
    </lineage>
</organism>
<evidence type="ECO:0000256" key="2">
    <source>
        <dbReference type="ARBA" id="ARBA00008639"/>
    </source>
</evidence>
<dbReference type="SUPFAM" id="SSF53686">
    <property type="entry name" value="Tryptophan synthase beta subunit-like PLP-dependent enzymes"/>
    <property type="match status" value="1"/>
</dbReference>
<keyword evidence="3" id="KW-0663">Pyridoxal phosphate</keyword>
<dbReference type="GO" id="GO:0019148">
    <property type="term" value="F:D-cysteine desulfhydrase activity"/>
    <property type="evidence" value="ECO:0007669"/>
    <property type="project" value="TreeGrafter"/>
</dbReference>
<protein>
    <submittedName>
        <fullName evidence="4">Uncharacterized protein</fullName>
    </submittedName>
</protein>
<comment type="cofactor">
    <cofactor evidence="1">
        <name>pyridoxal 5'-phosphate</name>
        <dbReference type="ChEBI" id="CHEBI:597326"/>
    </cofactor>
</comment>
<gene>
    <name evidence="4" type="ORF">HOLleu_27203</name>
</gene>
<dbReference type="Gene3D" id="3.40.50.1100">
    <property type="match status" value="1"/>
</dbReference>
<evidence type="ECO:0000256" key="1">
    <source>
        <dbReference type="ARBA" id="ARBA00001933"/>
    </source>
</evidence>
<keyword evidence="5" id="KW-1185">Reference proteome</keyword>
<comment type="caution">
    <text evidence="4">The sequence shown here is derived from an EMBL/GenBank/DDBJ whole genome shotgun (WGS) entry which is preliminary data.</text>
</comment>
<dbReference type="InterPro" id="IPR036052">
    <property type="entry name" value="TrpB-like_PALP_sf"/>
</dbReference>